<name>A0A328DJJ4_9ASTE</name>
<reference evidence="1 2" key="1">
    <citation type="submission" date="2018-06" db="EMBL/GenBank/DDBJ databases">
        <title>The Genome of Cuscuta australis (Dodder) Provides Insight into the Evolution of Plant Parasitism.</title>
        <authorList>
            <person name="Liu H."/>
        </authorList>
    </citation>
    <scope>NUCLEOTIDE SEQUENCE [LARGE SCALE GENOMIC DNA]</scope>
    <source>
        <strain evidence="2">cv. Yunnan</strain>
        <tissue evidence="1">Vines</tissue>
    </source>
</reference>
<sequence>MIICTHFTIPIPSTYYDTMPSLYLHHQSSHSSSSSLSRGLWPLHLQFWVLLLCCGGVNGGGVARPSYYYQLNKYLGGGASSAKPPPPLLTVGNISNAEDASYFKIYYGHTFKVIKNSLDAITYLLIQDKTKMASRTKYCTSRIKSFVIPLANYTLESDYSFPVSFLELLGIVGKLKGMTSDKVASECILKLYHDGQVETINKTDSQQLKQYVVHFTAGNTENYAQYCNIATFVPTSEDTPLKRAEWIKYLGVFSNQESRANLVYDAIKGNYLCLSKAATTKSSSSKPTVAWVEYDNNEVWSFTKEDYKLKFGYMQIVQDAGGVNVDESINKITYNMSMPDDIEDFHAILCTVDVVIDETYASDPTAYNVSTFLGNVGVEDQSCFTFISNRSLWRYDKRVQNDTVLDWYDGAVSQPQLVLADIIEALFPSESYKTTYFRNIAKGEGIISISPEMCERDVYAAMEPTIVACE</sequence>
<accession>A0A328DJJ4</accession>
<evidence type="ECO:0000313" key="2">
    <source>
        <dbReference type="Proteomes" id="UP000249390"/>
    </source>
</evidence>
<dbReference type="AlphaFoldDB" id="A0A328DJJ4"/>
<keyword evidence="2" id="KW-1185">Reference proteome</keyword>
<protein>
    <submittedName>
        <fullName evidence="1">Uncharacterized protein</fullName>
    </submittedName>
</protein>
<gene>
    <name evidence="1" type="ORF">DM860_009641</name>
</gene>
<proteinExistence type="predicted"/>
<dbReference type="SUPFAM" id="SSF53807">
    <property type="entry name" value="Helical backbone' metal receptor"/>
    <property type="match status" value="1"/>
</dbReference>
<dbReference type="EMBL" id="NQVE01000129">
    <property type="protein sequence ID" value="RAL45777.1"/>
    <property type="molecule type" value="Genomic_DNA"/>
</dbReference>
<dbReference type="PANTHER" id="PTHR38360">
    <property type="entry name" value="OS03G0120000 PROTEIN"/>
    <property type="match status" value="1"/>
</dbReference>
<dbReference type="PANTHER" id="PTHR38360:SF1">
    <property type="entry name" value="F12P19.7"/>
    <property type="match status" value="1"/>
</dbReference>
<comment type="caution">
    <text evidence="1">The sequence shown here is derived from an EMBL/GenBank/DDBJ whole genome shotgun (WGS) entry which is preliminary data.</text>
</comment>
<evidence type="ECO:0000313" key="1">
    <source>
        <dbReference type="EMBL" id="RAL45777.1"/>
    </source>
</evidence>
<dbReference type="Proteomes" id="UP000249390">
    <property type="component" value="Unassembled WGS sequence"/>
</dbReference>
<organism evidence="1 2">
    <name type="scientific">Cuscuta australis</name>
    <dbReference type="NCBI Taxonomy" id="267555"/>
    <lineage>
        <taxon>Eukaryota</taxon>
        <taxon>Viridiplantae</taxon>
        <taxon>Streptophyta</taxon>
        <taxon>Embryophyta</taxon>
        <taxon>Tracheophyta</taxon>
        <taxon>Spermatophyta</taxon>
        <taxon>Magnoliopsida</taxon>
        <taxon>eudicotyledons</taxon>
        <taxon>Gunneridae</taxon>
        <taxon>Pentapetalae</taxon>
        <taxon>asterids</taxon>
        <taxon>lamiids</taxon>
        <taxon>Solanales</taxon>
        <taxon>Convolvulaceae</taxon>
        <taxon>Cuscuteae</taxon>
        <taxon>Cuscuta</taxon>
        <taxon>Cuscuta subgen. Grammica</taxon>
        <taxon>Cuscuta sect. Cleistogrammica</taxon>
    </lineage>
</organism>